<reference evidence="2" key="1">
    <citation type="journal article" date="2014" name="Int. J. Syst. Evol. Microbiol.">
        <title>Complete genome sequence of Corynebacterium casei LMG S-19264T (=DSM 44701T), isolated from a smear-ripened cheese.</title>
        <authorList>
            <consortium name="US DOE Joint Genome Institute (JGI-PGF)"/>
            <person name="Walter F."/>
            <person name="Albersmeier A."/>
            <person name="Kalinowski J."/>
            <person name="Ruckert C."/>
        </authorList>
    </citation>
    <scope>NUCLEOTIDE SEQUENCE</scope>
    <source>
        <strain evidence="2">JCM 3313</strain>
    </source>
</reference>
<keyword evidence="1" id="KW-0732">Signal</keyword>
<dbReference type="GO" id="GO:0016747">
    <property type="term" value="F:acyltransferase activity, transferring groups other than amino-acyl groups"/>
    <property type="evidence" value="ECO:0007669"/>
    <property type="project" value="TreeGrafter"/>
</dbReference>
<dbReference type="RefSeq" id="WP_189222282.1">
    <property type="nucleotide sequence ID" value="NZ_BMRG01000002.1"/>
</dbReference>
<evidence type="ECO:0000313" key="2">
    <source>
        <dbReference type="EMBL" id="GGP44003.1"/>
    </source>
</evidence>
<evidence type="ECO:0000313" key="3">
    <source>
        <dbReference type="Proteomes" id="UP000639606"/>
    </source>
</evidence>
<dbReference type="PANTHER" id="PTHR48098:SF1">
    <property type="entry name" value="DIACYLGLYCEROL ACYLTRANSFERASE_MYCOLYLTRANSFERASE AG85A"/>
    <property type="match status" value="1"/>
</dbReference>
<accession>A0A918EBQ7</accession>
<dbReference type="EMBL" id="BMRG01000002">
    <property type="protein sequence ID" value="GGP44003.1"/>
    <property type="molecule type" value="Genomic_DNA"/>
</dbReference>
<reference evidence="2" key="2">
    <citation type="submission" date="2020-09" db="EMBL/GenBank/DDBJ databases">
        <authorList>
            <person name="Sun Q."/>
            <person name="Ohkuma M."/>
        </authorList>
    </citation>
    <scope>NUCLEOTIDE SEQUENCE</scope>
    <source>
        <strain evidence="2">JCM 3313</strain>
    </source>
</reference>
<dbReference type="InterPro" id="IPR050583">
    <property type="entry name" value="Mycobacterial_A85_antigen"/>
</dbReference>
<organism evidence="2 3">
    <name type="scientific">Saccharothrix coeruleofusca</name>
    <dbReference type="NCBI Taxonomy" id="33919"/>
    <lineage>
        <taxon>Bacteria</taxon>
        <taxon>Bacillati</taxon>
        <taxon>Actinomycetota</taxon>
        <taxon>Actinomycetes</taxon>
        <taxon>Pseudonocardiales</taxon>
        <taxon>Pseudonocardiaceae</taxon>
        <taxon>Saccharothrix</taxon>
    </lineage>
</organism>
<dbReference type="SUPFAM" id="SSF53474">
    <property type="entry name" value="alpha/beta-Hydrolases"/>
    <property type="match status" value="1"/>
</dbReference>
<dbReference type="PANTHER" id="PTHR48098">
    <property type="entry name" value="ENTEROCHELIN ESTERASE-RELATED"/>
    <property type="match status" value="1"/>
</dbReference>
<feature type="chain" id="PRO_5037321899" description="S-formylglutathione hydrolase FrmB" evidence="1">
    <location>
        <begin position="24"/>
        <end position="308"/>
    </location>
</feature>
<name>A0A918EBQ7_9PSEU</name>
<feature type="signal peptide" evidence="1">
    <location>
        <begin position="1"/>
        <end position="23"/>
    </location>
</feature>
<proteinExistence type="predicted"/>
<keyword evidence="3" id="KW-1185">Reference proteome</keyword>
<dbReference type="PROSITE" id="PS51257">
    <property type="entry name" value="PROKAR_LIPOPROTEIN"/>
    <property type="match status" value="1"/>
</dbReference>
<dbReference type="InterPro" id="IPR029058">
    <property type="entry name" value="AB_hydrolase_fold"/>
</dbReference>
<comment type="caution">
    <text evidence="2">The sequence shown here is derived from an EMBL/GenBank/DDBJ whole genome shotgun (WGS) entry which is preliminary data.</text>
</comment>
<evidence type="ECO:0008006" key="4">
    <source>
        <dbReference type="Google" id="ProtNLM"/>
    </source>
</evidence>
<dbReference type="Gene3D" id="3.40.50.1820">
    <property type="entry name" value="alpha/beta hydrolase"/>
    <property type="match status" value="1"/>
</dbReference>
<dbReference type="Proteomes" id="UP000639606">
    <property type="component" value="Unassembled WGS sequence"/>
</dbReference>
<dbReference type="Pfam" id="PF00756">
    <property type="entry name" value="Esterase"/>
    <property type="match status" value="1"/>
</dbReference>
<protein>
    <recommendedName>
        <fullName evidence="4">S-formylglutathione hydrolase FrmB</fullName>
    </recommendedName>
</protein>
<dbReference type="InterPro" id="IPR000801">
    <property type="entry name" value="Esterase-like"/>
</dbReference>
<sequence>MPRKTLIALTALLVAACSSPAPGAAPVTTSATASTSSSSVVGERQVDITVPSAALGRDAEVRLLLPRRWHEQPDRTWPVLYLLTGCCGSHLSWTGSSSVAELTAEEDVLVVMPDGGPAGFYSDWRSGPGWETFHLTELPAVLERDYRASRTRAVAGFSMGGFGALSYTARHPGFFRAAASYSGVLHTTMSQQSRDLVAQIVTQAGLDPNALWQDWSAHNPYDLAERLRGTPLYISSGNGAPGPLDVEGKQPDWLEELLGRQSAAVVARLGELGIPVTADLYGPGTHVWEYWDRALRQSMPMLLDALRG</sequence>
<dbReference type="AlphaFoldDB" id="A0A918EBQ7"/>
<evidence type="ECO:0000256" key="1">
    <source>
        <dbReference type="SAM" id="SignalP"/>
    </source>
</evidence>
<gene>
    <name evidence="2" type="ORF">GCM10010185_14610</name>
</gene>